<dbReference type="EMBL" id="FOQY01000009">
    <property type="protein sequence ID" value="SFJ44963.1"/>
    <property type="molecule type" value="Genomic_DNA"/>
</dbReference>
<protein>
    <submittedName>
        <fullName evidence="1">Uncharacterized protein</fullName>
    </submittedName>
</protein>
<keyword evidence="2" id="KW-1185">Reference proteome</keyword>
<dbReference type="AlphaFoldDB" id="A0A1I3REG8"/>
<evidence type="ECO:0000313" key="1">
    <source>
        <dbReference type="EMBL" id="SFJ44963.1"/>
    </source>
</evidence>
<organism evidence="1 2">
    <name type="scientific">Streptosporangium canum</name>
    <dbReference type="NCBI Taxonomy" id="324952"/>
    <lineage>
        <taxon>Bacteria</taxon>
        <taxon>Bacillati</taxon>
        <taxon>Actinomycetota</taxon>
        <taxon>Actinomycetes</taxon>
        <taxon>Streptosporangiales</taxon>
        <taxon>Streptosporangiaceae</taxon>
        <taxon>Streptosporangium</taxon>
    </lineage>
</organism>
<reference evidence="2" key="1">
    <citation type="submission" date="2016-10" db="EMBL/GenBank/DDBJ databases">
        <authorList>
            <person name="Varghese N."/>
            <person name="Submissions S."/>
        </authorList>
    </citation>
    <scope>NUCLEOTIDE SEQUENCE [LARGE SCALE GENOMIC DNA]</scope>
    <source>
        <strain evidence="2">CGMCC 4.2126</strain>
    </source>
</reference>
<dbReference type="Proteomes" id="UP000199111">
    <property type="component" value="Unassembled WGS sequence"/>
</dbReference>
<gene>
    <name evidence="1" type="ORF">SAMN05216275_1093</name>
</gene>
<proteinExistence type="predicted"/>
<accession>A0A1I3REG8</accession>
<evidence type="ECO:0000313" key="2">
    <source>
        <dbReference type="Proteomes" id="UP000199111"/>
    </source>
</evidence>
<sequence length="89" mass="10151">MSCIAPHVAPLQATHERLTWLKPRDDDRYRLVGWTCDCRAVVYELRSSGGAFFVHRIVQGRPRTIPETGRTRAAEAHKLWLAILLGQAR</sequence>
<name>A0A1I3REG8_9ACTN</name>